<dbReference type="Pfam" id="PF00512">
    <property type="entry name" value="HisKA"/>
    <property type="match status" value="1"/>
</dbReference>
<evidence type="ECO:0000313" key="14">
    <source>
        <dbReference type="EMBL" id="GAA1914101.1"/>
    </source>
</evidence>
<dbReference type="SMART" id="SM00388">
    <property type="entry name" value="HisKA"/>
    <property type="match status" value="1"/>
</dbReference>
<dbReference type="InterPro" id="IPR003594">
    <property type="entry name" value="HATPase_dom"/>
</dbReference>
<dbReference type="PANTHER" id="PTHR45436:SF5">
    <property type="entry name" value="SENSOR HISTIDINE KINASE TRCS"/>
    <property type="match status" value="1"/>
</dbReference>
<comment type="caution">
    <text evidence="14">The sequence shown here is derived from an EMBL/GenBank/DDBJ whole genome shotgun (WGS) entry which is preliminary data.</text>
</comment>
<evidence type="ECO:0000256" key="3">
    <source>
        <dbReference type="ARBA" id="ARBA00012438"/>
    </source>
</evidence>
<keyword evidence="6 11" id="KW-0812">Transmembrane</keyword>
<dbReference type="SUPFAM" id="SSF47384">
    <property type="entry name" value="Homodimeric domain of signal transducing histidine kinase"/>
    <property type="match status" value="1"/>
</dbReference>
<feature type="transmembrane region" description="Helical" evidence="11">
    <location>
        <begin position="106"/>
        <end position="130"/>
    </location>
</feature>
<dbReference type="Pfam" id="PF02518">
    <property type="entry name" value="HATPase_c"/>
    <property type="match status" value="1"/>
</dbReference>
<dbReference type="InterPro" id="IPR050428">
    <property type="entry name" value="TCS_sensor_his_kinase"/>
</dbReference>
<comment type="subcellular location">
    <subcellularLocation>
        <location evidence="2">Cell membrane</location>
    </subcellularLocation>
</comment>
<evidence type="ECO:0000256" key="11">
    <source>
        <dbReference type="SAM" id="Phobius"/>
    </source>
</evidence>
<dbReference type="RefSeq" id="WP_152226859.1">
    <property type="nucleotide sequence ID" value="NZ_BAAALV010000002.1"/>
</dbReference>
<dbReference type="Gene3D" id="6.10.340.10">
    <property type="match status" value="1"/>
</dbReference>
<dbReference type="InterPro" id="IPR003661">
    <property type="entry name" value="HisK_dim/P_dom"/>
</dbReference>
<sequence>MPSRAIDGAGIRRYRMTVRARLALTYSALLTGAGVVMMGIVYLVMRFIPTYDFASTAAEPAPGDSMVPPTDLASPPATSLEPAVPATPLEPANEILINSPEQLFNLLLWISAAVLVLLAVAGIAAGWIVAGRMLKPLQYINTAVHRAAAGDLGHRIDLVGPKDEISELAGNFDGMLEQLERSFTASQRFAQNASHELRTPLATTRAMLDVALAAPQSPEQQKLQERLRIMNERSIDIVSALLDLASIESSTVEPQAVDLATVGREVLASCEAEAAGRNIGVESRFDPSVVTGDPVLLHQLVANLIHNAIRHNIDGGFLTIGTRKDRVGAAVIEVTNSGPVLDTRTVAELTEPFRRGSGRTAHSVSGPRGHGLGLSIVQAIVERHHGTLALEPRAEGGLKVKVVIPA</sequence>
<feature type="transmembrane region" description="Helical" evidence="11">
    <location>
        <begin position="21"/>
        <end position="45"/>
    </location>
</feature>
<dbReference type="CDD" id="cd06225">
    <property type="entry name" value="HAMP"/>
    <property type="match status" value="1"/>
</dbReference>
<dbReference type="SUPFAM" id="SSF55874">
    <property type="entry name" value="ATPase domain of HSP90 chaperone/DNA topoisomerase II/histidine kinase"/>
    <property type="match status" value="1"/>
</dbReference>
<evidence type="ECO:0000256" key="1">
    <source>
        <dbReference type="ARBA" id="ARBA00000085"/>
    </source>
</evidence>
<keyword evidence="9" id="KW-0902">Two-component regulatory system</keyword>
<dbReference type="EC" id="2.7.13.3" evidence="3"/>
<keyword evidence="5" id="KW-0808">Transferase</keyword>
<evidence type="ECO:0000256" key="2">
    <source>
        <dbReference type="ARBA" id="ARBA00004236"/>
    </source>
</evidence>
<accession>A0ABN2P6T3</accession>
<keyword evidence="15" id="KW-1185">Reference proteome</keyword>
<dbReference type="InterPro" id="IPR036890">
    <property type="entry name" value="HATPase_C_sf"/>
</dbReference>
<feature type="domain" description="Histidine kinase" evidence="12">
    <location>
        <begin position="192"/>
        <end position="406"/>
    </location>
</feature>
<dbReference type="Gene3D" id="1.10.287.130">
    <property type="match status" value="1"/>
</dbReference>
<evidence type="ECO:0000256" key="10">
    <source>
        <dbReference type="SAM" id="MobiDB-lite"/>
    </source>
</evidence>
<evidence type="ECO:0000259" key="12">
    <source>
        <dbReference type="PROSITE" id="PS50109"/>
    </source>
</evidence>
<dbReference type="Gene3D" id="3.30.565.10">
    <property type="entry name" value="Histidine kinase-like ATPase, C-terminal domain"/>
    <property type="match status" value="1"/>
</dbReference>
<feature type="region of interest" description="Disordered" evidence="10">
    <location>
        <begin position="62"/>
        <end position="84"/>
    </location>
</feature>
<gene>
    <name evidence="14" type="ORF">GCM10009688_18740</name>
</gene>
<keyword evidence="11" id="KW-0472">Membrane</keyword>
<dbReference type="InterPro" id="IPR005467">
    <property type="entry name" value="His_kinase_dom"/>
</dbReference>
<evidence type="ECO:0000259" key="13">
    <source>
        <dbReference type="PROSITE" id="PS50885"/>
    </source>
</evidence>
<evidence type="ECO:0000256" key="4">
    <source>
        <dbReference type="ARBA" id="ARBA00022553"/>
    </source>
</evidence>
<protein>
    <recommendedName>
        <fullName evidence="3">histidine kinase</fullName>
        <ecNumber evidence="3">2.7.13.3</ecNumber>
    </recommendedName>
</protein>
<keyword evidence="8 11" id="KW-1133">Transmembrane helix</keyword>
<dbReference type="PANTHER" id="PTHR45436">
    <property type="entry name" value="SENSOR HISTIDINE KINASE YKOH"/>
    <property type="match status" value="1"/>
</dbReference>
<dbReference type="CDD" id="cd00075">
    <property type="entry name" value="HATPase"/>
    <property type="match status" value="1"/>
</dbReference>
<evidence type="ECO:0000313" key="15">
    <source>
        <dbReference type="Proteomes" id="UP001500784"/>
    </source>
</evidence>
<keyword evidence="14" id="KW-0547">Nucleotide-binding</keyword>
<dbReference type="Pfam" id="PF00672">
    <property type="entry name" value="HAMP"/>
    <property type="match status" value="1"/>
</dbReference>
<dbReference type="CDD" id="cd00082">
    <property type="entry name" value="HisKA"/>
    <property type="match status" value="1"/>
</dbReference>
<dbReference type="EMBL" id="BAAALV010000002">
    <property type="protein sequence ID" value="GAA1914101.1"/>
    <property type="molecule type" value="Genomic_DNA"/>
</dbReference>
<evidence type="ECO:0000256" key="5">
    <source>
        <dbReference type="ARBA" id="ARBA00022679"/>
    </source>
</evidence>
<comment type="catalytic activity">
    <reaction evidence="1">
        <text>ATP + protein L-histidine = ADP + protein N-phospho-L-histidine.</text>
        <dbReference type="EC" id="2.7.13.3"/>
    </reaction>
</comment>
<feature type="domain" description="HAMP" evidence="13">
    <location>
        <begin position="131"/>
        <end position="184"/>
    </location>
</feature>
<dbReference type="InterPro" id="IPR036097">
    <property type="entry name" value="HisK_dim/P_sf"/>
</dbReference>
<dbReference type="SUPFAM" id="SSF158472">
    <property type="entry name" value="HAMP domain-like"/>
    <property type="match status" value="1"/>
</dbReference>
<keyword evidence="7" id="KW-0418">Kinase</keyword>
<evidence type="ECO:0000256" key="8">
    <source>
        <dbReference type="ARBA" id="ARBA00022989"/>
    </source>
</evidence>
<dbReference type="SMART" id="SM00304">
    <property type="entry name" value="HAMP"/>
    <property type="match status" value="1"/>
</dbReference>
<dbReference type="PROSITE" id="PS50109">
    <property type="entry name" value="HIS_KIN"/>
    <property type="match status" value="1"/>
</dbReference>
<evidence type="ECO:0000256" key="6">
    <source>
        <dbReference type="ARBA" id="ARBA00022692"/>
    </source>
</evidence>
<dbReference type="PROSITE" id="PS50885">
    <property type="entry name" value="HAMP"/>
    <property type="match status" value="1"/>
</dbReference>
<keyword evidence="4" id="KW-0597">Phosphoprotein</keyword>
<dbReference type="InterPro" id="IPR003660">
    <property type="entry name" value="HAMP_dom"/>
</dbReference>
<proteinExistence type="predicted"/>
<reference evidence="14 15" key="1">
    <citation type="journal article" date="2019" name="Int. J. Syst. Evol. Microbiol.">
        <title>The Global Catalogue of Microorganisms (GCM) 10K type strain sequencing project: providing services to taxonomists for standard genome sequencing and annotation.</title>
        <authorList>
            <consortium name="The Broad Institute Genomics Platform"/>
            <consortium name="The Broad Institute Genome Sequencing Center for Infectious Disease"/>
            <person name="Wu L."/>
            <person name="Ma J."/>
        </authorList>
    </citation>
    <scope>NUCLEOTIDE SEQUENCE [LARGE SCALE GENOMIC DNA]</scope>
    <source>
        <strain evidence="14 15">JCM 13316</strain>
    </source>
</reference>
<evidence type="ECO:0000256" key="7">
    <source>
        <dbReference type="ARBA" id="ARBA00022777"/>
    </source>
</evidence>
<organism evidence="14 15">
    <name type="scientific">Arthrobacter gandavensis</name>
    <dbReference type="NCBI Taxonomy" id="169960"/>
    <lineage>
        <taxon>Bacteria</taxon>
        <taxon>Bacillati</taxon>
        <taxon>Actinomycetota</taxon>
        <taxon>Actinomycetes</taxon>
        <taxon>Micrococcales</taxon>
        <taxon>Micrococcaceae</taxon>
        <taxon>Arthrobacter</taxon>
    </lineage>
</organism>
<dbReference type="Proteomes" id="UP001500784">
    <property type="component" value="Unassembled WGS sequence"/>
</dbReference>
<dbReference type="SMART" id="SM00387">
    <property type="entry name" value="HATPase_c"/>
    <property type="match status" value="1"/>
</dbReference>
<dbReference type="GO" id="GO:0005524">
    <property type="term" value="F:ATP binding"/>
    <property type="evidence" value="ECO:0007669"/>
    <property type="project" value="UniProtKB-KW"/>
</dbReference>
<name>A0ABN2P6T3_9MICC</name>
<keyword evidence="14" id="KW-0067">ATP-binding</keyword>
<evidence type="ECO:0000256" key="9">
    <source>
        <dbReference type="ARBA" id="ARBA00023012"/>
    </source>
</evidence>